<dbReference type="GO" id="GO:0032922">
    <property type="term" value="P:circadian regulation of gene expression"/>
    <property type="evidence" value="ECO:0007669"/>
    <property type="project" value="TreeGrafter"/>
</dbReference>
<dbReference type="InterPro" id="IPR002081">
    <property type="entry name" value="Cryptochrome/DNA_photolyase_1"/>
</dbReference>
<feature type="site" description="Electron transfer via tryptophanyl radical" evidence="5">
    <location>
        <position position="490"/>
    </location>
</feature>
<protein>
    <recommendedName>
        <fullName evidence="7">Photolyase/cryptochrome alpha/beta domain-containing protein</fullName>
    </recommendedName>
</protein>
<dbReference type="GO" id="GO:0071949">
    <property type="term" value="F:FAD binding"/>
    <property type="evidence" value="ECO:0007669"/>
    <property type="project" value="TreeGrafter"/>
</dbReference>
<proteinExistence type="inferred from homology"/>
<dbReference type="GO" id="GO:0005737">
    <property type="term" value="C:cytoplasm"/>
    <property type="evidence" value="ECO:0007669"/>
    <property type="project" value="TreeGrafter"/>
</dbReference>
<comment type="similarity">
    <text evidence="1">Belongs to the DNA photolyase class-1 family.</text>
</comment>
<dbReference type="GO" id="GO:0005634">
    <property type="term" value="C:nucleus"/>
    <property type="evidence" value="ECO:0007669"/>
    <property type="project" value="TreeGrafter"/>
</dbReference>
<feature type="binding site" evidence="4">
    <location>
        <position position="310"/>
    </location>
    <ligand>
        <name>FAD</name>
        <dbReference type="ChEBI" id="CHEBI:57692"/>
    </ligand>
</feature>
<dbReference type="InterPro" id="IPR014729">
    <property type="entry name" value="Rossmann-like_a/b/a_fold"/>
</dbReference>
<keyword evidence="2 4" id="KW-0285">Flavoprotein</keyword>
<evidence type="ECO:0000313" key="8">
    <source>
        <dbReference type="EMBL" id="KNZ49359.1"/>
    </source>
</evidence>
<dbReference type="Pfam" id="PF00875">
    <property type="entry name" value="DNA_photolyase"/>
    <property type="match status" value="1"/>
</dbReference>
<evidence type="ECO:0000256" key="5">
    <source>
        <dbReference type="PIRSR" id="PIRSR602081-2"/>
    </source>
</evidence>
<evidence type="ECO:0000259" key="7">
    <source>
        <dbReference type="PROSITE" id="PS51645"/>
    </source>
</evidence>
<dbReference type="GO" id="GO:0043153">
    <property type="term" value="P:entrainment of circadian clock by photoperiod"/>
    <property type="evidence" value="ECO:0007669"/>
    <property type="project" value="TreeGrafter"/>
</dbReference>
<dbReference type="GO" id="GO:0003904">
    <property type="term" value="F:deoxyribodipyrimidine photo-lyase activity"/>
    <property type="evidence" value="ECO:0007669"/>
    <property type="project" value="TreeGrafter"/>
</dbReference>
<dbReference type="GO" id="GO:0003677">
    <property type="term" value="F:DNA binding"/>
    <property type="evidence" value="ECO:0007669"/>
    <property type="project" value="TreeGrafter"/>
</dbReference>
<feature type="binding site" evidence="4">
    <location>
        <begin position="375"/>
        <end position="382"/>
    </location>
    <ligand>
        <name>FAD</name>
        <dbReference type="ChEBI" id="CHEBI:57692"/>
    </ligand>
</feature>
<evidence type="ECO:0000256" key="3">
    <source>
        <dbReference type="ARBA" id="ARBA00022827"/>
    </source>
</evidence>
<dbReference type="Gene3D" id="1.10.579.10">
    <property type="entry name" value="DNA Cyclobutane Dipyrimidine Photolyase, subunit A, domain 3"/>
    <property type="match status" value="1"/>
</dbReference>
<evidence type="ECO:0000256" key="4">
    <source>
        <dbReference type="PIRSR" id="PIRSR602081-1"/>
    </source>
</evidence>
<dbReference type="EMBL" id="LAVV01010242">
    <property type="protein sequence ID" value="KNZ49359.1"/>
    <property type="molecule type" value="Genomic_DNA"/>
</dbReference>
<gene>
    <name evidence="8" type="ORF">VP01_506g7</name>
</gene>
<sequence length="540" mass="61960">MPTHKKRPIQEEEHTPRAKRNHTITSVQEETPYQQLLRLQNDHQPTTAGVEEDDPRDVVVYWMRMRDLRLADNRALAIASRFAKEHGKHLVVLHVLSPGDYRAHHRSPRRIDFLLRNLALLQLRLNARNIPLWTTSIEPRLDIPNKIIHLLNDWGTSYLTANIEHEVDELRRDIQVLKLARQHKIEIDFLHDTCLVEPGKVLTKENKPYSVFGPWQRNWANLINGNLDAYVAAAPDCLPNNPNIRENEALNKLFQCDVPSQLAGFELSPEDSQLLKQFLRAPMKRETNGQTFLSDKRGKGQQVEAAVQQYGTVRNRADLPGTSRLSAYLAAGVISPRACIRASFQASSDQAKKPSASHALQVEHRDSGIGVWQSELGWRDFYQHVLAAWPRVCMGKAFNQKYESVVWEKDEEVLEKWKHGMTGYPFVDACMRQLKHIGYMHNRGRMCVAMFLTKDLMMDWRLGEQWFMEHLVDGDLGSKWGFYECSNGGWQWSASTGTDAQPYFRIFAPLAQSEKADPEGTFIRQWVPELASNPGSADDQ</sequence>
<comment type="cofactor">
    <cofactor evidence="4">
        <name>FAD</name>
        <dbReference type="ChEBI" id="CHEBI:57692"/>
    </cofactor>
    <text evidence="4">Binds 1 FAD per subunit.</text>
</comment>
<evidence type="ECO:0000256" key="2">
    <source>
        <dbReference type="ARBA" id="ARBA00022630"/>
    </source>
</evidence>
<dbReference type="InterPro" id="IPR036134">
    <property type="entry name" value="Crypto/Photolyase_FAD-like_sf"/>
</dbReference>
<feature type="binding site" evidence="4">
    <location>
        <begin position="322"/>
        <end position="326"/>
    </location>
    <ligand>
        <name>FAD</name>
        <dbReference type="ChEBI" id="CHEBI:57692"/>
    </ligand>
</feature>
<dbReference type="SUPFAM" id="SSF52425">
    <property type="entry name" value="Cryptochrome/photolyase, N-terminal domain"/>
    <property type="match status" value="1"/>
</dbReference>
<evidence type="ECO:0000313" key="9">
    <source>
        <dbReference type="Proteomes" id="UP000037035"/>
    </source>
</evidence>
<dbReference type="Gene3D" id="3.40.50.620">
    <property type="entry name" value="HUPs"/>
    <property type="match status" value="1"/>
</dbReference>
<dbReference type="Pfam" id="PF03441">
    <property type="entry name" value="FAD_binding_7"/>
    <property type="match status" value="1"/>
</dbReference>
<dbReference type="PANTHER" id="PTHR11455">
    <property type="entry name" value="CRYPTOCHROME"/>
    <property type="match status" value="1"/>
</dbReference>
<accession>A0A0L6ULH1</accession>
<dbReference type="InterPro" id="IPR006050">
    <property type="entry name" value="DNA_photolyase_N"/>
</dbReference>
<name>A0A0L6ULH1_9BASI</name>
<comment type="caution">
    <text evidence="8">The sequence shown here is derived from an EMBL/GenBank/DDBJ whole genome shotgun (WGS) entry which is preliminary data.</text>
</comment>
<dbReference type="PANTHER" id="PTHR11455:SF18">
    <property type="entry name" value="SI:CH1073-390K14.1"/>
    <property type="match status" value="1"/>
</dbReference>
<evidence type="ECO:0000256" key="1">
    <source>
        <dbReference type="ARBA" id="ARBA00005862"/>
    </source>
</evidence>
<dbReference type="InterPro" id="IPR005101">
    <property type="entry name" value="Cryptochr/Photolyase_FAD-bd"/>
</dbReference>
<feature type="site" description="Electron transfer via tryptophanyl radical" evidence="5">
    <location>
        <position position="407"/>
    </location>
</feature>
<dbReference type="SUPFAM" id="SSF48173">
    <property type="entry name" value="Cryptochrome/photolyase FAD-binding domain"/>
    <property type="match status" value="1"/>
</dbReference>
<dbReference type="AlphaFoldDB" id="A0A0L6ULH1"/>
<feature type="site" description="Electron transfer via tryptophanyl radical" evidence="5">
    <location>
        <position position="460"/>
    </location>
</feature>
<organism evidence="8 9">
    <name type="scientific">Puccinia sorghi</name>
    <dbReference type="NCBI Taxonomy" id="27349"/>
    <lineage>
        <taxon>Eukaryota</taxon>
        <taxon>Fungi</taxon>
        <taxon>Dikarya</taxon>
        <taxon>Basidiomycota</taxon>
        <taxon>Pucciniomycotina</taxon>
        <taxon>Pucciniomycetes</taxon>
        <taxon>Pucciniales</taxon>
        <taxon>Pucciniaceae</taxon>
        <taxon>Puccinia</taxon>
    </lineage>
</organism>
<feature type="binding site" evidence="4">
    <location>
        <position position="372"/>
    </location>
    <ligand>
        <name>FAD</name>
        <dbReference type="ChEBI" id="CHEBI:57692"/>
    </ligand>
</feature>
<reference evidence="8 9" key="1">
    <citation type="submission" date="2015-08" db="EMBL/GenBank/DDBJ databases">
        <title>Next Generation Sequencing and Analysis of the Genome of Puccinia sorghi L Schw, the Causal Agent of Maize Common Rust.</title>
        <authorList>
            <person name="Rochi L."/>
            <person name="Burguener G."/>
            <person name="Darino M."/>
            <person name="Turjanski A."/>
            <person name="Kreff E."/>
            <person name="Dieguez M.J."/>
            <person name="Sacco F."/>
        </authorList>
    </citation>
    <scope>NUCLEOTIDE SEQUENCE [LARGE SCALE GENOMIC DNA]</scope>
    <source>
        <strain evidence="8 9">RO10H11247</strain>
    </source>
</reference>
<keyword evidence="9" id="KW-1185">Reference proteome</keyword>
<dbReference type="PROSITE" id="PS51645">
    <property type="entry name" value="PHR_CRY_ALPHA_BETA"/>
    <property type="match status" value="1"/>
</dbReference>
<dbReference type="STRING" id="27349.A0A0L6ULH1"/>
<feature type="region of interest" description="Disordered" evidence="6">
    <location>
        <begin position="1"/>
        <end position="28"/>
    </location>
</feature>
<dbReference type="OrthoDB" id="435881at2759"/>
<dbReference type="Proteomes" id="UP000037035">
    <property type="component" value="Unassembled WGS sequence"/>
</dbReference>
<feature type="domain" description="Photolyase/cryptochrome alpha/beta" evidence="7">
    <location>
        <begin position="58"/>
        <end position="195"/>
    </location>
</feature>
<dbReference type="VEuPathDB" id="FungiDB:VP01_506g7"/>
<evidence type="ECO:0000256" key="6">
    <source>
        <dbReference type="SAM" id="MobiDB-lite"/>
    </source>
</evidence>
<dbReference type="Gene3D" id="1.25.40.80">
    <property type="match status" value="1"/>
</dbReference>
<dbReference type="InterPro" id="IPR036155">
    <property type="entry name" value="Crypto/Photolyase_N_sf"/>
</dbReference>
<feature type="binding site" evidence="4">
    <location>
        <begin position="473"/>
        <end position="475"/>
    </location>
    <ligand>
        <name>FAD</name>
        <dbReference type="ChEBI" id="CHEBI:57692"/>
    </ligand>
</feature>
<keyword evidence="3 4" id="KW-0274">FAD</keyword>